<reference evidence="1 2" key="1">
    <citation type="submission" date="2023-09" db="EMBL/GenBank/DDBJ databases">
        <title>Genomes of two closely related lineages of the louse Polyplax serrata with different host specificities.</title>
        <authorList>
            <person name="Martinu J."/>
            <person name="Tarabai H."/>
            <person name="Stefka J."/>
            <person name="Hypsa V."/>
        </authorList>
    </citation>
    <scope>NUCLEOTIDE SEQUENCE [LARGE SCALE GENOMIC DNA]</scope>
    <source>
        <strain evidence="1">98ZLc_SE</strain>
    </source>
</reference>
<evidence type="ECO:0000313" key="1">
    <source>
        <dbReference type="EMBL" id="KAK6635871.1"/>
    </source>
</evidence>
<proteinExistence type="predicted"/>
<comment type="caution">
    <text evidence="1">The sequence shown here is derived from an EMBL/GenBank/DDBJ whole genome shotgun (WGS) entry which is preliminary data.</text>
</comment>
<gene>
    <name evidence="1" type="ORF">RUM44_001125</name>
</gene>
<protein>
    <submittedName>
        <fullName evidence="1">Uncharacterized protein</fullName>
    </submittedName>
</protein>
<keyword evidence="2" id="KW-1185">Reference proteome</keyword>
<accession>A0ABR1B9J5</accession>
<dbReference type="EMBL" id="JAWJWF010000003">
    <property type="protein sequence ID" value="KAK6635871.1"/>
    <property type="molecule type" value="Genomic_DNA"/>
</dbReference>
<dbReference type="Proteomes" id="UP001359485">
    <property type="component" value="Unassembled WGS sequence"/>
</dbReference>
<name>A0ABR1B9J5_POLSC</name>
<sequence>MNSCRFILQNPDSSVRNCPITRNGDNPGQIGTLDKTNLYVLVIETTVPKTTLQEASSVCTGVKKRVNLIQFYGIEKP</sequence>
<evidence type="ECO:0000313" key="2">
    <source>
        <dbReference type="Proteomes" id="UP001359485"/>
    </source>
</evidence>
<organism evidence="1 2">
    <name type="scientific">Polyplax serrata</name>
    <name type="common">Common mouse louse</name>
    <dbReference type="NCBI Taxonomy" id="468196"/>
    <lineage>
        <taxon>Eukaryota</taxon>
        <taxon>Metazoa</taxon>
        <taxon>Ecdysozoa</taxon>
        <taxon>Arthropoda</taxon>
        <taxon>Hexapoda</taxon>
        <taxon>Insecta</taxon>
        <taxon>Pterygota</taxon>
        <taxon>Neoptera</taxon>
        <taxon>Paraneoptera</taxon>
        <taxon>Psocodea</taxon>
        <taxon>Troctomorpha</taxon>
        <taxon>Phthiraptera</taxon>
        <taxon>Anoplura</taxon>
        <taxon>Polyplacidae</taxon>
        <taxon>Polyplax</taxon>
    </lineage>
</organism>